<evidence type="ECO:0000313" key="3">
    <source>
        <dbReference type="Proteomes" id="UP001458880"/>
    </source>
</evidence>
<dbReference type="Proteomes" id="UP001458880">
    <property type="component" value="Unassembled WGS sequence"/>
</dbReference>
<gene>
    <name evidence="2" type="ORF">QE152_g24317</name>
</gene>
<dbReference type="EMBL" id="JASPKY010000246">
    <property type="protein sequence ID" value="KAK9717145.1"/>
    <property type="molecule type" value="Genomic_DNA"/>
</dbReference>
<name>A0AAW1KGX7_POPJA</name>
<organism evidence="2 3">
    <name type="scientific">Popillia japonica</name>
    <name type="common">Japanese beetle</name>
    <dbReference type="NCBI Taxonomy" id="7064"/>
    <lineage>
        <taxon>Eukaryota</taxon>
        <taxon>Metazoa</taxon>
        <taxon>Ecdysozoa</taxon>
        <taxon>Arthropoda</taxon>
        <taxon>Hexapoda</taxon>
        <taxon>Insecta</taxon>
        <taxon>Pterygota</taxon>
        <taxon>Neoptera</taxon>
        <taxon>Endopterygota</taxon>
        <taxon>Coleoptera</taxon>
        <taxon>Polyphaga</taxon>
        <taxon>Scarabaeiformia</taxon>
        <taxon>Scarabaeidae</taxon>
        <taxon>Rutelinae</taxon>
        <taxon>Popillia</taxon>
    </lineage>
</organism>
<reference evidence="2 3" key="1">
    <citation type="journal article" date="2024" name="BMC Genomics">
        <title>De novo assembly and annotation of Popillia japonica's genome with initial clues to its potential as an invasive pest.</title>
        <authorList>
            <person name="Cucini C."/>
            <person name="Boschi S."/>
            <person name="Funari R."/>
            <person name="Cardaioli E."/>
            <person name="Iannotti N."/>
            <person name="Marturano G."/>
            <person name="Paoli F."/>
            <person name="Bruttini M."/>
            <person name="Carapelli A."/>
            <person name="Frati F."/>
            <person name="Nardi F."/>
        </authorList>
    </citation>
    <scope>NUCLEOTIDE SEQUENCE [LARGE SCALE GENOMIC DNA]</scope>
    <source>
        <strain evidence="2">DMR45628</strain>
    </source>
</reference>
<sequence length="117" mass="13560">MRSRVTQNEPQTVNIGKPRRGRSTQFKDLELPCLCPNEKCLSNQKVANLNELIQIVSEDAKYFYNFLMNVRTKNFQDNVNEFGDAINFEAEETFEYNGNEENYADTVVGERSTEHDV</sequence>
<evidence type="ECO:0000313" key="2">
    <source>
        <dbReference type="EMBL" id="KAK9717145.1"/>
    </source>
</evidence>
<keyword evidence="3" id="KW-1185">Reference proteome</keyword>
<protein>
    <submittedName>
        <fullName evidence="2">Uncharacterized protein</fullName>
    </submittedName>
</protein>
<evidence type="ECO:0000256" key="1">
    <source>
        <dbReference type="SAM" id="MobiDB-lite"/>
    </source>
</evidence>
<proteinExistence type="predicted"/>
<comment type="caution">
    <text evidence="2">The sequence shown here is derived from an EMBL/GenBank/DDBJ whole genome shotgun (WGS) entry which is preliminary data.</text>
</comment>
<accession>A0AAW1KGX7</accession>
<dbReference type="AlphaFoldDB" id="A0AAW1KGX7"/>
<feature type="region of interest" description="Disordered" evidence="1">
    <location>
        <begin position="1"/>
        <end position="23"/>
    </location>
</feature>
<feature type="compositionally biased region" description="Polar residues" evidence="1">
    <location>
        <begin position="1"/>
        <end position="14"/>
    </location>
</feature>